<sequence>MSLLDTPPTYVRDPSVRRSKSDRSRSSKPKPKKYVADTIDQLDTTSFGGPYHHGGPYDATLRSFNVNKHYSPVAAVKEGNRAAWEATPREAQLDSLLKGRPLDNVASVPPGERTMNGQIMNYEYGTDMFRDPDAGGGAYNRWPGLQYHPDDLKGKAEPGFTIDRERKAREAAGMGRSQSVRERRGEYEMVPQRRRGDSDGRKRAGSPPVLGRLSRDRAGSASAATTSRPKVIAEGLKRRIGSLRRK</sequence>
<accession>A0A423VE02</accession>
<evidence type="ECO:0000256" key="1">
    <source>
        <dbReference type="SAM" id="MobiDB-lite"/>
    </source>
</evidence>
<comment type="caution">
    <text evidence="2">The sequence shown here is derived from an EMBL/GenBank/DDBJ whole genome shotgun (WGS) entry which is preliminary data.</text>
</comment>
<dbReference type="AlphaFoldDB" id="A0A423VE02"/>
<feature type="compositionally biased region" description="Basic and acidic residues" evidence="1">
    <location>
        <begin position="14"/>
        <end position="25"/>
    </location>
</feature>
<feature type="region of interest" description="Disordered" evidence="1">
    <location>
        <begin position="168"/>
        <end position="246"/>
    </location>
</feature>
<gene>
    <name evidence="2" type="ORF">VSDG_08862</name>
</gene>
<dbReference type="PANTHER" id="PTHR28307">
    <property type="entry name" value="PROTEIN PAL1"/>
    <property type="match status" value="1"/>
</dbReference>
<organism evidence="2 3">
    <name type="scientific">Cytospora chrysosperma</name>
    <name type="common">Cytospora canker fungus</name>
    <name type="synonym">Sphaeria chrysosperma</name>
    <dbReference type="NCBI Taxonomy" id="252740"/>
    <lineage>
        <taxon>Eukaryota</taxon>
        <taxon>Fungi</taxon>
        <taxon>Dikarya</taxon>
        <taxon>Ascomycota</taxon>
        <taxon>Pezizomycotina</taxon>
        <taxon>Sordariomycetes</taxon>
        <taxon>Sordariomycetidae</taxon>
        <taxon>Diaporthales</taxon>
        <taxon>Cytosporaceae</taxon>
        <taxon>Cytospora</taxon>
    </lineage>
</organism>
<feature type="compositionally biased region" description="Low complexity" evidence="1">
    <location>
        <begin position="219"/>
        <end position="228"/>
    </location>
</feature>
<evidence type="ECO:0000313" key="3">
    <source>
        <dbReference type="Proteomes" id="UP000284375"/>
    </source>
</evidence>
<dbReference type="GO" id="GO:0005737">
    <property type="term" value="C:cytoplasm"/>
    <property type="evidence" value="ECO:0007669"/>
    <property type="project" value="TreeGrafter"/>
</dbReference>
<proteinExistence type="predicted"/>
<dbReference type="PANTHER" id="PTHR28307:SF1">
    <property type="entry name" value="PAL1 CELL MORPHOLOGY PROTEIN"/>
    <property type="match status" value="1"/>
</dbReference>
<dbReference type="Pfam" id="PF08316">
    <property type="entry name" value="Pal1"/>
    <property type="match status" value="1"/>
</dbReference>
<reference evidence="2 3" key="1">
    <citation type="submission" date="2015-09" db="EMBL/GenBank/DDBJ databases">
        <title>Host preference determinants of Valsa canker pathogens revealed by comparative genomics.</title>
        <authorList>
            <person name="Yin Z."/>
            <person name="Huang L."/>
        </authorList>
    </citation>
    <scope>NUCLEOTIDE SEQUENCE [LARGE SCALE GENOMIC DNA]</scope>
    <source>
        <strain evidence="2 3">YSFL</strain>
    </source>
</reference>
<dbReference type="Proteomes" id="UP000284375">
    <property type="component" value="Unassembled WGS sequence"/>
</dbReference>
<feature type="region of interest" description="Disordered" evidence="1">
    <location>
        <begin position="1"/>
        <end position="41"/>
    </location>
</feature>
<evidence type="ECO:0008006" key="4">
    <source>
        <dbReference type="Google" id="ProtNLM"/>
    </source>
</evidence>
<evidence type="ECO:0000313" key="2">
    <source>
        <dbReference type="EMBL" id="ROV89152.1"/>
    </source>
</evidence>
<name>A0A423VE02_CYTCH</name>
<dbReference type="OrthoDB" id="5389892at2759"/>
<dbReference type="InterPro" id="IPR013226">
    <property type="entry name" value="Pal1"/>
</dbReference>
<keyword evidence="3" id="KW-1185">Reference proteome</keyword>
<dbReference type="EMBL" id="LJZO01000060">
    <property type="protein sequence ID" value="ROV89152.1"/>
    <property type="molecule type" value="Genomic_DNA"/>
</dbReference>
<protein>
    <recommendedName>
        <fullName evidence="4">Pal1 cell morphology protein</fullName>
    </recommendedName>
</protein>